<protein>
    <submittedName>
        <fullName evidence="4">Uncharacterized protein</fullName>
    </submittedName>
</protein>
<reference evidence="4" key="1">
    <citation type="submission" date="2024-02" db="UniProtKB">
        <authorList>
            <consortium name="WormBaseParasite"/>
        </authorList>
    </citation>
    <scope>IDENTIFICATION</scope>
</reference>
<keyword evidence="2" id="KW-0812">Transmembrane</keyword>
<feature type="transmembrane region" description="Helical" evidence="2">
    <location>
        <begin position="191"/>
        <end position="212"/>
    </location>
</feature>
<evidence type="ECO:0000256" key="1">
    <source>
        <dbReference type="SAM" id="MobiDB-lite"/>
    </source>
</evidence>
<keyword evidence="3" id="KW-1185">Reference proteome</keyword>
<dbReference type="AlphaFoldDB" id="A0AAF3FGI6"/>
<evidence type="ECO:0000256" key="2">
    <source>
        <dbReference type="SAM" id="Phobius"/>
    </source>
</evidence>
<dbReference type="Proteomes" id="UP000887575">
    <property type="component" value="Unassembled WGS sequence"/>
</dbReference>
<proteinExistence type="predicted"/>
<organism evidence="3 4">
    <name type="scientific">Mesorhabditis belari</name>
    <dbReference type="NCBI Taxonomy" id="2138241"/>
    <lineage>
        <taxon>Eukaryota</taxon>
        <taxon>Metazoa</taxon>
        <taxon>Ecdysozoa</taxon>
        <taxon>Nematoda</taxon>
        <taxon>Chromadorea</taxon>
        <taxon>Rhabditida</taxon>
        <taxon>Rhabditina</taxon>
        <taxon>Rhabditomorpha</taxon>
        <taxon>Rhabditoidea</taxon>
        <taxon>Rhabditidae</taxon>
        <taxon>Mesorhabditinae</taxon>
        <taxon>Mesorhabditis</taxon>
    </lineage>
</organism>
<keyword evidence="2" id="KW-0472">Membrane</keyword>
<feature type="region of interest" description="Disordered" evidence="1">
    <location>
        <begin position="88"/>
        <end position="114"/>
    </location>
</feature>
<evidence type="ECO:0000313" key="4">
    <source>
        <dbReference type="WBParaSite" id="MBELARI_LOCUS5144.2"/>
    </source>
</evidence>
<dbReference type="WBParaSite" id="MBELARI_LOCUS5144.2">
    <property type="protein sequence ID" value="MBELARI_LOCUS5144.2"/>
    <property type="gene ID" value="MBELARI_LOCUS5144"/>
</dbReference>
<feature type="compositionally biased region" description="Basic and acidic residues" evidence="1">
    <location>
        <begin position="88"/>
        <end position="98"/>
    </location>
</feature>
<sequence>MERREIDSGAPSEEFFIAEESELEFSGSAPPSNIWPYDPPVDPRVFPIVHQWQRVSDEENERYRQFQHAMRGQQLAQLQREQAEQEALRLQRENDERSQPSTPLLGSGSGCREEDMEIYSDGGPTSEPFGNCFTEPSPTTISVSTKNLTKSVAGFKNRSMTSLQSLKNKESTVHKWLKRVCVSLDFKGVHFLKATVIFGFVVLLVVLGYSFWPKPDPDGDSMLRYEGNLTRNIEGNVMNYYWKGNELKTYIQYKSTYEVKSYDYELLQIQPAESYFLRSVMRQFQCEETKWAENFVCCYDPKYGTACASQRKNNDWMLIPGFFYRAEFLKKNGQDYLVAQERFNTMPYLMDRMGEEIPIETHECGDAYNVLRFDITNEKIAIVSEKKPKDKNFTRSLLLIDPFDENDHKCFQGEGLSLEKLHGIWVDRDVVWMLSCSFRSCSVRLLTLEGLQPIYYYPISQHGDFTVNSNTKKHDPRVVGKTENNYLNIYTFVNGNDSAKIIRKRLSFPDNNPKN</sequence>
<evidence type="ECO:0000313" key="3">
    <source>
        <dbReference type="Proteomes" id="UP000887575"/>
    </source>
</evidence>
<keyword evidence="2" id="KW-1133">Transmembrane helix</keyword>
<accession>A0AAF3FGI6</accession>
<name>A0AAF3FGI6_9BILA</name>